<dbReference type="PANTHER" id="PTHR46320:SF1">
    <property type="entry name" value="GLYCEROPHOSPHODIESTER PHOSPHODIESTERASE 1"/>
    <property type="match status" value="1"/>
</dbReference>
<dbReference type="Gene3D" id="3.20.20.190">
    <property type="entry name" value="Phosphatidylinositol (PI) phosphodiesterase"/>
    <property type="match status" value="1"/>
</dbReference>
<keyword evidence="4" id="KW-1185">Reference proteome</keyword>
<feature type="signal peptide" evidence="1">
    <location>
        <begin position="1"/>
        <end position="20"/>
    </location>
</feature>
<keyword evidence="1" id="KW-0732">Signal</keyword>
<reference evidence="4" key="1">
    <citation type="journal article" date="2019" name="Int. J. Syst. Evol. Microbiol.">
        <title>The Global Catalogue of Microorganisms (GCM) 10K type strain sequencing project: providing services to taxonomists for standard genome sequencing and annotation.</title>
        <authorList>
            <consortium name="The Broad Institute Genomics Platform"/>
            <consortium name="The Broad Institute Genome Sequencing Center for Infectious Disease"/>
            <person name="Wu L."/>
            <person name="Ma J."/>
        </authorList>
    </citation>
    <scope>NUCLEOTIDE SEQUENCE [LARGE SCALE GENOMIC DNA]</scope>
    <source>
        <strain evidence="4">CGMCC 1.12702</strain>
    </source>
</reference>
<dbReference type="EMBL" id="JBHUGS010000002">
    <property type="protein sequence ID" value="MFD1950326.1"/>
    <property type="molecule type" value="Genomic_DNA"/>
</dbReference>
<protein>
    <submittedName>
        <fullName evidence="3">Glycerophosphodiester phosphodiesterase family protein</fullName>
    </submittedName>
</protein>
<dbReference type="RefSeq" id="WP_380928337.1">
    <property type="nucleotide sequence ID" value="NZ_JBHUGS010000002.1"/>
</dbReference>
<sequence>MVIPLLALLAALAAPAAANARTADRVVAIHRKIADPNGGLVVVAHRGCHAAAPAHKLASAPENSLAALDNCVALGVDVMETDVRRGVDGSLVMIHDATLDRTTDGTGLVATMALAQLRKVRLRADLGGTAAPVTDAHIVTLDEMLAHAKGRIVLNLDIKDAIHAEVIDAVIRAGAQDGVIVKTTAGDQSKPLTPMQPFNLVPFMPILRFSGDERQLLDVARIQLSGSRKPIGFELPRLSPAIMPALAEMARKNRIRLWLNTLDNGYIAELGGDNQALADPARVWGSIRRLGVSMIQTDNPEALIAYEAGTASRVPAAAAR</sequence>
<dbReference type="SUPFAM" id="SSF51695">
    <property type="entry name" value="PLC-like phosphodiesterases"/>
    <property type="match status" value="1"/>
</dbReference>
<dbReference type="Pfam" id="PF03009">
    <property type="entry name" value="GDPD"/>
    <property type="match status" value="1"/>
</dbReference>
<dbReference type="Proteomes" id="UP001597400">
    <property type="component" value="Unassembled WGS sequence"/>
</dbReference>
<dbReference type="InterPro" id="IPR017946">
    <property type="entry name" value="PLC-like_Pdiesterase_TIM-brl"/>
</dbReference>
<evidence type="ECO:0000313" key="4">
    <source>
        <dbReference type="Proteomes" id="UP001597400"/>
    </source>
</evidence>
<gene>
    <name evidence="3" type="ORF">ACFSGX_06055</name>
</gene>
<comment type="caution">
    <text evidence="3">The sequence shown here is derived from an EMBL/GenBank/DDBJ whole genome shotgun (WGS) entry which is preliminary data.</text>
</comment>
<dbReference type="PROSITE" id="PS51704">
    <property type="entry name" value="GP_PDE"/>
    <property type="match status" value="1"/>
</dbReference>
<proteinExistence type="predicted"/>
<dbReference type="CDD" id="cd08566">
    <property type="entry name" value="GDPD_AtGDE_like"/>
    <property type="match status" value="1"/>
</dbReference>
<dbReference type="InterPro" id="IPR030395">
    <property type="entry name" value="GP_PDE_dom"/>
</dbReference>
<evidence type="ECO:0000313" key="3">
    <source>
        <dbReference type="EMBL" id="MFD1950326.1"/>
    </source>
</evidence>
<dbReference type="InterPro" id="IPR032160">
    <property type="entry name" value="DUF4996"/>
</dbReference>
<organism evidence="3 4">
    <name type="scientific">Sphingomonas arantia</name>
    <dbReference type="NCBI Taxonomy" id="1460676"/>
    <lineage>
        <taxon>Bacteria</taxon>
        <taxon>Pseudomonadati</taxon>
        <taxon>Pseudomonadota</taxon>
        <taxon>Alphaproteobacteria</taxon>
        <taxon>Sphingomonadales</taxon>
        <taxon>Sphingomonadaceae</taxon>
        <taxon>Sphingomonas</taxon>
    </lineage>
</organism>
<feature type="domain" description="GP-PDE" evidence="2">
    <location>
        <begin position="40"/>
        <end position="307"/>
    </location>
</feature>
<evidence type="ECO:0000259" key="2">
    <source>
        <dbReference type="PROSITE" id="PS51704"/>
    </source>
</evidence>
<accession>A0ABW4TXT4</accession>
<dbReference type="PANTHER" id="PTHR46320">
    <property type="entry name" value="GLYCEROPHOSPHODIESTER PHOSPHODIESTERASE 1"/>
    <property type="match status" value="1"/>
</dbReference>
<dbReference type="Pfam" id="PF16387">
    <property type="entry name" value="DUF4996"/>
    <property type="match status" value="1"/>
</dbReference>
<name>A0ABW4TXT4_9SPHN</name>
<evidence type="ECO:0000256" key="1">
    <source>
        <dbReference type="SAM" id="SignalP"/>
    </source>
</evidence>
<feature type="chain" id="PRO_5045694030" evidence="1">
    <location>
        <begin position="21"/>
        <end position="320"/>
    </location>
</feature>